<accession>A0A2B7ZDP8</accession>
<name>A0A2B7ZDP8_9EURO</name>
<proteinExistence type="predicted"/>
<organism evidence="1 2">
    <name type="scientific">[Emmonsia] crescens</name>
    <dbReference type="NCBI Taxonomy" id="73230"/>
    <lineage>
        <taxon>Eukaryota</taxon>
        <taxon>Fungi</taxon>
        <taxon>Dikarya</taxon>
        <taxon>Ascomycota</taxon>
        <taxon>Pezizomycotina</taxon>
        <taxon>Eurotiomycetes</taxon>
        <taxon>Eurotiomycetidae</taxon>
        <taxon>Onygenales</taxon>
        <taxon>Ajellomycetaceae</taxon>
        <taxon>Emergomyces</taxon>
    </lineage>
</organism>
<protein>
    <submittedName>
        <fullName evidence="1">Uncharacterized protein</fullName>
    </submittedName>
</protein>
<dbReference type="Proteomes" id="UP000226031">
    <property type="component" value="Unassembled WGS sequence"/>
</dbReference>
<sequence>MERSSAPLVKDYTVRFLSCLIHCVLNYSQSIAKEGPFIQYRDERLGYTYNSGARKGFEAIDDGGVQLEWPRNKRQVALPEAKRSFQDITNGRPTVSDKLLGQIVGEALASKLFKDCNISTENVVSIVAVKYYIKFFHFNITEGFVHRFETLLPTDENSDMAAYLQVHSTHWFDMREHTGRKYFVRHILGLVEWADASIIETNMVG</sequence>
<comment type="caution">
    <text evidence="1">The sequence shown here is derived from an EMBL/GenBank/DDBJ whole genome shotgun (WGS) entry which is preliminary data.</text>
</comment>
<dbReference type="EMBL" id="PDND01000149">
    <property type="protein sequence ID" value="PGH30947.1"/>
    <property type="molecule type" value="Genomic_DNA"/>
</dbReference>
<evidence type="ECO:0000313" key="1">
    <source>
        <dbReference type="EMBL" id="PGH30947.1"/>
    </source>
</evidence>
<reference evidence="1 2" key="1">
    <citation type="submission" date="2017-10" db="EMBL/GenBank/DDBJ databases">
        <title>Comparative genomics in systemic dimorphic fungi from Ajellomycetaceae.</title>
        <authorList>
            <person name="Munoz J.F."/>
            <person name="Mcewen J.G."/>
            <person name="Clay O.K."/>
            <person name="Cuomo C.A."/>
        </authorList>
    </citation>
    <scope>NUCLEOTIDE SEQUENCE [LARGE SCALE GENOMIC DNA]</scope>
    <source>
        <strain evidence="1 2">UAMH4076</strain>
    </source>
</reference>
<gene>
    <name evidence="1" type="ORF">GX50_06304</name>
</gene>
<evidence type="ECO:0000313" key="2">
    <source>
        <dbReference type="Proteomes" id="UP000226031"/>
    </source>
</evidence>
<dbReference type="STRING" id="73230.A0A2B7ZDP8"/>
<dbReference type="AlphaFoldDB" id="A0A2B7ZDP8"/>
<keyword evidence="2" id="KW-1185">Reference proteome</keyword>
<dbReference type="VEuPathDB" id="FungiDB:EMCG_09738"/>